<evidence type="ECO:0000313" key="4">
    <source>
        <dbReference type="Proteomes" id="UP001240150"/>
    </source>
</evidence>
<dbReference type="InterPro" id="IPR014710">
    <property type="entry name" value="RmlC-like_jellyroll"/>
</dbReference>
<dbReference type="EMBL" id="CP126980">
    <property type="protein sequence ID" value="WIN00553.1"/>
    <property type="molecule type" value="Genomic_DNA"/>
</dbReference>
<evidence type="ECO:0000256" key="1">
    <source>
        <dbReference type="SAM" id="MobiDB-lite"/>
    </source>
</evidence>
<feature type="domain" description="Cupin type-2" evidence="2">
    <location>
        <begin position="54"/>
        <end position="121"/>
    </location>
</feature>
<dbReference type="PANTHER" id="PTHR36440:SF1">
    <property type="entry name" value="PUTATIVE (AFU_ORTHOLOGUE AFUA_8G07350)-RELATED"/>
    <property type="match status" value="1"/>
</dbReference>
<dbReference type="InterPro" id="IPR053146">
    <property type="entry name" value="QDO-like"/>
</dbReference>
<dbReference type="InterPro" id="IPR013096">
    <property type="entry name" value="Cupin_2"/>
</dbReference>
<dbReference type="PANTHER" id="PTHR36440">
    <property type="entry name" value="PUTATIVE (AFU_ORTHOLOGUE AFUA_8G07350)-RELATED"/>
    <property type="match status" value="1"/>
</dbReference>
<accession>A0ABY8WSW3</accession>
<dbReference type="Gene3D" id="2.60.120.10">
    <property type="entry name" value="Jelly Rolls"/>
    <property type="match status" value="1"/>
</dbReference>
<keyword evidence="4" id="KW-1185">Reference proteome</keyword>
<name>A0ABY8WSW3_9ACTN</name>
<reference evidence="3 4" key="1">
    <citation type="submission" date="2023-06" db="EMBL/GenBank/DDBJ databases">
        <authorList>
            <person name="Yushchuk O."/>
            <person name="Binda E."/>
            <person name="Ruckert-Reed C."/>
            <person name="Fedorenko V."/>
            <person name="Kalinowski J."/>
            <person name="Marinelli F."/>
        </authorList>
    </citation>
    <scope>NUCLEOTIDE SEQUENCE [LARGE SCALE GENOMIC DNA]</scope>
    <source>
        <strain evidence="3 4">NRRL 3884</strain>
    </source>
</reference>
<dbReference type="InterPro" id="IPR011051">
    <property type="entry name" value="RmlC_Cupin_sf"/>
</dbReference>
<proteinExistence type="predicted"/>
<gene>
    <name evidence="3" type="ORF">ACTOB_004267</name>
</gene>
<organism evidence="3 4">
    <name type="scientific">Actinoplanes oblitus</name>
    <dbReference type="NCBI Taxonomy" id="3040509"/>
    <lineage>
        <taxon>Bacteria</taxon>
        <taxon>Bacillati</taxon>
        <taxon>Actinomycetota</taxon>
        <taxon>Actinomycetes</taxon>
        <taxon>Micromonosporales</taxon>
        <taxon>Micromonosporaceae</taxon>
        <taxon>Actinoplanes</taxon>
    </lineage>
</organism>
<dbReference type="SUPFAM" id="SSF51182">
    <property type="entry name" value="RmlC-like cupins"/>
    <property type="match status" value="1"/>
</dbReference>
<feature type="region of interest" description="Disordered" evidence="1">
    <location>
        <begin position="1"/>
        <end position="26"/>
    </location>
</feature>
<dbReference type="Proteomes" id="UP001240150">
    <property type="component" value="Chromosome"/>
</dbReference>
<dbReference type="RefSeq" id="WP_284922082.1">
    <property type="nucleotide sequence ID" value="NZ_CP126980.1"/>
</dbReference>
<sequence>MTYPPPLYHGEKGEVSATHRPSDSKPELVYPNGTRIHYLSTGESTGGLFGLYRWECGPGVTGPEPHFHRSIAESFYILTGVMSIYDGHRWITAEPGDWVHVPPGGIHAFKNKSGEPASMLLHFSPGAPREGYFEGLAHLDEMSEPEKAAFYREHDNIWI</sequence>
<evidence type="ECO:0000259" key="2">
    <source>
        <dbReference type="Pfam" id="PF07883"/>
    </source>
</evidence>
<dbReference type="Pfam" id="PF07883">
    <property type="entry name" value="Cupin_2"/>
    <property type="match status" value="1"/>
</dbReference>
<evidence type="ECO:0000313" key="3">
    <source>
        <dbReference type="EMBL" id="WIN00553.1"/>
    </source>
</evidence>
<protein>
    <submittedName>
        <fullName evidence="3">Cupin domain-containing protein</fullName>
    </submittedName>
</protein>